<evidence type="ECO:0000256" key="3">
    <source>
        <dbReference type="ARBA" id="ARBA00023274"/>
    </source>
</evidence>
<dbReference type="InterPro" id="IPR001911">
    <property type="entry name" value="Ribosomal_bS21"/>
</dbReference>
<evidence type="ECO:0000256" key="2">
    <source>
        <dbReference type="ARBA" id="ARBA00022980"/>
    </source>
</evidence>
<comment type="similarity">
    <text evidence="1 5 6">Belongs to the bacterial ribosomal protein bS21 family.</text>
</comment>
<accession>A0A7W6H6A2</accession>
<dbReference type="NCBIfam" id="TIGR00030">
    <property type="entry name" value="S21p"/>
    <property type="match status" value="1"/>
</dbReference>
<dbReference type="Pfam" id="PF01165">
    <property type="entry name" value="Ribosomal_S21"/>
    <property type="match status" value="1"/>
</dbReference>
<dbReference type="Gene3D" id="1.20.5.1150">
    <property type="entry name" value="Ribosomal protein S8"/>
    <property type="match status" value="1"/>
</dbReference>
<proteinExistence type="inferred from homology"/>
<keyword evidence="9" id="KW-1185">Reference proteome</keyword>
<dbReference type="GO" id="GO:0003735">
    <property type="term" value="F:structural constituent of ribosome"/>
    <property type="evidence" value="ECO:0007669"/>
    <property type="project" value="InterPro"/>
</dbReference>
<dbReference type="GO" id="GO:0005840">
    <property type="term" value="C:ribosome"/>
    <property type="evidence" value="ECO:0007669"/>
    <property type="project" value="UniProtKB-KW"/>
</dbReference>
<evidence type="ECO:0000256" key="4">
    <source>
        <dbReference type="ARBA" id="ARBA00035135"/>
    </source>
</evidence>
<dbReference type="EMBL" id="JACIEK010000009">
    <property type="protein sequence ID" value="MBB3999263.1"/>
    <property type="molecule type" value="Genomic_DNA"/>
</dbReference>
<feature type="compositionally biased region" description="Basic and acidic residues" evidence="7">
    <location>
        <begin position="73"/>
        <end position="88"/>
    </location>
</feature>
<evidence type="ECO:0000313" key="9">
    <source>
        <dbReference type="Proteomes" id="UP000542776"/>
    </source>
</evidence>
<dbReference type="GO" id="GO:1990904">
    <property type="term" value="C:ribonucleoprotein complex"/>
    <property type="evidence" value="ECO:0007669"/>
    <property type="project" value="UniProtKB-KW"/>
</dbReference>
<evidence type="ECO:0000256" key="5">
    <source>
        <dbReference type="HAMAP-Rule" id="MF_00358"/>
    </source>
</evidence>
<evidence type="ECO:0000256" key="7">
    <source>
        <dbReference type="SAM" id="MobiDB-lite"/>
    </source>
</evidence>
<feature type="region of interest" description="Disordered" evidence="7">
    <location>
        <begin position="1"/>
        <end position="43"/>
    </location>
</feature>
<evidence type="ECO:0000256" key="1">
    <source>
        <dbReference type="ARBA" id="ARBA00006640"/>
    </source>
</evidence>
<comment type="caution">
    <text evidence="8">The sequence shown here is derived from an EMBL/GenBank/DDBJ whole genome shotgun (WGS) entry which is preliminary data.</text>
</comment>
<feature type="compositionally biased region" description="Gly residues" evidence="7">
    <location>
        <begin position="1"/>
        <end position="12"/>
    </location>
</feature>
<evidence type="ECO:0000256" key="6">
    <source>
        <dbReference type="RuleBase" id="RU000667"/>
    </source>
</evidence>
<dbReference type="PANTHER" id="PTHR21109">
    <property type="entry name" value="MITOCHONDRIAL 28S RIBOSOMAL PROTEIN S21"/>
    <property type="match status" value="1"/>
</dbReference>
<keyword evidence="2 5" id="KW-0689">Ribosomal protein</keyword>
<organism evidence="8 9">
    <name type="scientific">Aureimonas pseudogalii</name>
    <dbReference type="NCBI Taxonomy" id="1744844"/>
    <lineage>
        <taxon>Bacteria</taxon>
        <taxon>Pseudomonadati</taxon>
        <taxon>Pseudomonadota</taxon>
        <taxon>Alphaproteobacteria</taxon>
        <taxon>Hyphomicrobiales</taxon>
        <taxon>Aurantimonadaceae</taxon>
        <taxon>Aureimonas</taxon>
    </lineage>
</organism>
<sequence length="221" mass="24700">MNAAKGGPGEGGVLPTAGVFRDGSPRRLEIGGEERDEDVAAHGFERRPNVVGVLHLRERAIDEAAQQAVPIEQRARRGDRDARGERPRNGLLPRGSMRERRRSPRRAENAICLLDPAPATRYTQCLRVAGLGKPMKVDVRDNNVDQALRALKKKLQREGVFREMKARSFYEKPSEKRVREKQEAVRRARKAARKALQKEGLLPSPKKKDPTLAPRRPASAA</sequence>
<feature type="region of interest" description="Disordered" evidence="7">
    <location>
        <begin position="171"/>
        <end position="221"/>
    </location>
</feature>
<keyword evidence="3 5" id="KW-0687">Ribonucleoprotein</keyword>
<dbReference type="AlphaFoldDB" id="A0A7W6H6A2"/>
<dbReference type="GO" id="GO:0006412">
    <property type="term" value="P:translation"/>
    <property type="evidence" value="ECO:0007669"/>
    <property type="project" value="UniProtKB-UniRule"/>
</dbReference>
<reference evidence="8 9" key="1">
    <citation type="submission" date="2020-08" db="EMBL/GenBank/DDBJ databases">
        <title>Genomic Encyclopedia of Type Strains, Phase IV (KMG-IV): sequencing the most valuable type-strain genomes for metagenomic binning, comparative biology and taxonomic classification.</title>
        <authorList>
            <person name="Goeker M."/>
        </authorList>
    </citation>
    <scope>NUCLEOTIDE SEQUENCE [LARGE SCALE GENOMIC DNA]</scope>
    <source>
        <strain evidence="8 9">DSM 102238</strain>
    </source>
</reference>
<gene>
    <name evidence="5" type="primary">rpsU</name>
    <name evidence="8" type="ORF">GGR04_003132</name>
</gene>
<dbReference type="PROSITE" id="PS01181">
    <property type="entry name" value="RIBOSOMAL_S21"/>
    <property type="match status" value="1"/>
</dbReference>
<feature type="region of interest" description="Disordered" evidence="7">
    <location>
        <begin position="64"/>
        <end position="105"/>
    </location>
</feature>
<dbReference type="Proteomes" id="UP000542776">
    <property type="component" value="Unassembled WGS sequence"/>
</dbReference>
<feature type="compositionally biased region" description="Basic and acidic residues" evidence="7">
    <location>
        <begin position="171"/>
        <end position="186"/>
    </location>
</feature>
<evidence type="ECO:0000313" key="8">
    <source>
        <dbReference type="EMBL" id="MBB3999263.1"/>
    </source>
</evidence>
<dbReference type="PANTHER" id="PTHR21109:SF0">
    <property type="entry name" value="SMALL RIBOSOMAL SUBUNIT PROTEIN BS21M"/>
    <property type="match status" value="1"/>
</dbReference>
<protein>
    <recommendedName>
        <fullName evidence="4 5">Small ribosomal subunit protein bS21</fullName>
    </recommendedName>
</protein>
<dbReference type="HAMAP" id="MF_00358">
    <property type="entry name" value="Ribosomal_bS21"/>
    <property type="match status" value="1"/>
</dbReference>
<dbReference type="PRINTS" id="PR00976">
    <property type="entry name" value="RIBOSOMALS21"/>
</dbReference>
<feature type="compositionally biased region" description="Basic and acidic residues" evidence="7">
    <location>
        <begin position="23"/>
        <end position="43"/>
    </location>
</feature>
<name>A0A7W6H6A2_9HYPH</name>
<dbReference type="InterPro" id="IPR018278">
    <property type="entry name" value="Ribosomal_bS21_CS"/>
</dbReference>
<dbReference type="InterPro" id="IPR038380">
    <property type="entry name" value="Ribosomal_bS21_sf"/>
</dbReference>